<keyword evidence="1" id="KW-0812">Transmembrane</keyword>
<dbReference type="Proteomes" id="UP000278983">
    <property type="component" value="Unassembled WGS sequence"/>
</dbReference>
<dbReference type="RefSeq" id="WP_126678552.1">
    <property type="nucleotide sequence ID" value="NZ_RYYU01000001.1"/>
</dbReference>
<dbReference type="InterPro" id="IPR025049">
    <property type="entry name" value="Mfa-like_1"/>
</dbReference>
<evidence type="ECO:0000313" key="2">
    <source>
        <dbReference type="EMBL" id="RUL59394.1"/>
    </source>
</evidence>
<keyword evidence="3" id="KW-1185">Reference proteome</keyword>
<name>A0A3S0RZR4_9BACT</name>
<accession>A0A3S0RZR4</accession>
<evidence type="ECO:0000313" key="3">
    <source>
        <dbReference type="Proteomes" id="UP000278983"/>
    </source>
</evidence>
<dbReference type="Pfam" id="PF13149">
    <property type="entry name" value="Mfa_like_1"/>
    <property type="match status" value="1"/>
</dbReference>
<keyword evidence="1" id="KW-0472">Membrane</keyword>
<organism evidence="2 3">
    <name type="scientific">Prevotella koreensis</name>
    <dbReference type="NCBI Taxonomy" id="2490854"/>
    <lineage>
        <taxon>Bacteria</taxon>
        <taxon>Pseudomonadati</taxon>
        <taxon>Bacteroidota</taxon>
        <taxon>Bacteroidia</taxon>
        <taxon>Bacteroidales</taxon>
        <taxon>Prevotellaceae</taxon>
        <taxon>Prevotella</taxon>
    </lineage>
</organism>
<gene>
    <name evidence="2" type="ORF">EHV08_06240</name>
</gene>
<evidence type="ECO:0000256" key="1">
    <source>
        <dbReference type="SAM" id="Phobius"/>
    </source>
</evidence>
<dbReference type="AlphaFoldDB" id="A0A3S0RZR4"/>
<reference evidence="2 3" key="1">
    <citation type="submission" date="2018-12" db="EMBL/GenBank/DDBJ databases">
        <title>Genome sequencing of Prevotella sp. KCOM 3155 (= JS262).</title>
        <authorList>
            <person name="Kook J.-K."/>
            <person name="Park S.-N."/>
            <person name="Lim Y.K."/>
        </authorList>
    </citation>
    <scope>NUCLEOTIDE SEQUENCE [LARGE SCALE GENOMIC DNA]</scope>
    <source>
        <strain evidence="2 3">KCOM 3155</strain>
    </source>
</reference>
<dbReference type="EMBL" id="RYYU01000001">
    <property type="protein sequence ID" value="RUL59394.1"/>
    <property type="molecule type" value="Genomic_DNA"/>
</dbReference>
<sequence length="919" mass="99354">MRRFKENPECKLQGAVLISICSAVFVFLAGLMLGSCTDDDLANSNGGDKGTTVTFNVSDAQNDAARAAAKIAPFDGTITSADFAKGLAMQALTPEDLTTQKFAVNGGTGANDLCIIETTTAGVSPVKEERGQTRANITTMATLGKFSTIGYRGTTEVGISNTPWFYDKDTNPDGTLVNPIYWSWEKPYGKFFAIFPREQNANGKLKLSGETYIGTPYIDLEVEKDVKNQKDLMTACSGVVHYATQFVAPDINLRFRHALTAVRFKVGQNLSYNKIITKVEIIGAMSKGRYTLSTQTDGTGAAWSDLSTPQTFTLGGDGTVNVSTSTAVNNIILGNNGDNYTFYMIPQSLAGVQVKVHFSDGSTPITANLSGTWKPGTTKTYALSQNTSTWDYQLTVTSPAAVGYDVTTTGDYTVKSYREDPVTHIQQPVKWKVVSYQESTDGGQTWGAETTVKPAWLTSLSMTEGNGGTSAESGFGTLTTNITDLLTKRNKALKNATALGSSGTPYDLSTKGGTIQRSTANCYVISAPGHYRIPLVYGNAIKNGTTNVHAVQTSNTGSHILKHFKNHNNQNITRPWITESNGGVNSPNGAKIVWADESGLVTNLAVSGSGTNAFVKFKVPASAIKNGNAVIAVTKAGVVVWSWHLWFAPQSVLQTTACTNFQKKVYNIPNETLGWKYTVWKASTYSAPRSVKVKVEQTVANGGVKQEGIITITQNNGGVRQGYSTLYQFGRKDAFPGTDAISEGSFNKNGGNNMSIQNGIRHPEIFYTEGSSWINNYSYNNLWSMDNTGYGHNDNPVVKTIYDPCPAGFHMAAGYAFTGFTTTGNNSENQSEFNVYGNWDYGWNFNNKITSPNATVYFPASGYRGHDGTLHSVGNFGDYWLAVPGDTQRGCDLYFGLNKIGPRGFDGRSWGFSVRPVAK</sequence>
<keyword evidence="1" id="KW-1133">Transmembrane helix</keyword>
<feature type="transmembrane region" description="Helical" evidence="1">
    <location>
        <begin position="12"/>
        <end position="33"/>
    </location>
</feature>
<proteinExistence type="predicted"/>
<comment type="caution">
    <text evidence="2">The sequence shown here is derived from an EMBL/GenBank/DDBJ whole genome shotgun (WGS) entry which is preliminary data.</text>
</comment>
<protein>
    <submittedName>
        <fullName evidence="2">Fimbrillin family protein</fullName>
    </submittedName>
</protein>
<dbReference type="OrthoDB" id="1164152at2"/>